<protein>
    <submittedName>
        <fullName evidence="2">Uncharacterized protein</fullName>
    </submittedName>
</protein>
<proteinExistence type="predicted"/>
<sequence>MSMLKLLFLYFFVLVNGRDSATEAPKPTVTTETILGILCILVTAALTLTAVILVYCYVEGKICNKNKDKNNQQEK</sequence>
<dbReference type="Proteomes" id="UP000887576">
    <property type="component" value="Unplaced"/>
</dbReference>
<reference evidence="2" key="1">
    <citation type="submission" date="2022-11" db="UniProtKB">
        <authorList>
            <consortium name="WormBaseParasite"/>
        </authorList>
    </citation>
    <scope>IDENTIFICATION</scope>
</reference>
<name>A0AC34QSK6_9BILA</name>
<evidence type="ECO:0000313" key="1">
    <source>
        <dbReference type="Proteomes" id="UP000887576"/>
    </source>
</evidence>
<dbReference type="WBParaSite" id="JU765_v2.g18867.t1">
    <property type="protein sequence ID" value="JU765_v2.g18867.t1"/>
    <property type="gene ID" value="JU765_v2.g18867"/>
</dbReference>
<accession>A0AC34QSK6</accession>
<organism evidence="1 2">
    <name type="scientific">Panagrolaimus sp. JU765</name>
    <dbReference type="NCBI Taxonomy" id="591449"/>
    <lineage>
        <taxon>Eukaryota</taxon>
        <taxon>Metazoa</taxon>
        <taxon>Ecdysozoa</taxon>
        <taxon>Nematoda</taxon>
        <taxon>Chromadorea</taxon>
        <taxon>Rhabditida</taxon>
        <taxon>Tylenchina</taxon>
        <taxon>Panagrolaimomorpha</taxon>
        <taxon>Panagrolaimoidea</taxon>
        <taxon>Panagrolaimidae</taxon>
        <taxon>Panagrolaimus</taxon>
    </lineage>
</organism>
<evidence type="ECO:0000313" key="2">
    <source>
        <dbReference type="WBParaSite" id="JU765_v2.g18867.t1"/>
    </source>
</evidence>